<comment type="caution">
    <text evidence="3">The sequence shown here is derived from an EMBL/GenBank/DDBJ whole genome shotgun (WGS) entry which is preliminary data.</text>
</comment>
<evidence type="ECO:0000313" key="4">
    <source>
        <dbReference type="Proteomes" id="UP001456524"/>
    </source>
</evidence>
<keyword evidence="2" id="KW-1133">Transmembrane helix</keyword>
<feature type="compositionally biased region" description="Basic and acidic residues" evidence="1">
    <location>
        <begin position="154"/>
        <end position="166"/>
    </location>
</feature>
<keyword evidence="2" id="KW-0812">Transmembrane</keyword>
<evidence type="ECO:0000256" key="2">
    <source>
        <dbReference type="SAM" id="Phobius"/>
    </source>
</evidence>
<name>A0ABR1Y3N9_9PEZI</name>
<accession>A0ABR1Y3N9</accession>
<sequence length="820" mass="92504">MDPAKLLIESQKSDPSEVSGKTDYTVHYDGYGRRQEIPVDDHDEWYLRPSDGRISKVSVQSFEELGKSGGPAVPWQRIGKPKVETPWLIQLLYWTYESTLDPDLKKRQSAAARTQLFLRWLPSCFAMLFLLCVPKNLEGDVRYNGKYDPIRYHESSDTGASEKKSQGNESEGEERDSLLGTYGQAENDIELDGALYRFPSLGWRSMDTNDIDAEYDDLPARHIGPRFLCFLNSQEDIARGSPVWETRLVADWIEEKGPGANINYVFVSYTRKQFFVATDSETSNWNITEEQRQYYRGISPQDRKTLQSYGVRAARKAGVAAFWLDFECLQSDCPGGDISDVWRICDIVRACHSMIIMLGPSIENKNAPATPHARDAWLHEWGTRLWTLPEILLLPEPKVSIYTVGGDERPELLAKRNFASRAWKDAKLVRQLMDHYESSIHLTPLELLSIGLECFQSRQTDQRTGGDMAYALMGLLRRRPKVNKEDSAFEAFARLSLSNDSDRLLERMICMLPPKPDAEWFHIRDKWSARLWDIEPIAQVGEILGDETVSLDGAYGATIEWDAMQPPAFFKRQTLVRKFAKIVLRGVPIYSPIGIAFTVMGAISMKALIDSDVYGYGEYRSSAAFVTTVLYLVIGSITLAVSVAVVLAAPAMLLNIYGGKFWSTQARLVGVEGRIDLGIVEGYLFGFNQGRLKWDKNGSSLDFDSLGRPKWGSLERGTGETAGENGPDQYGMRLFTPIDTFTMKATPFRARRPPTTLILCGQQGGMQRALLCSYNHRNRTFSRETVIRLSTLVLDRIARIDRFSLALRRQGDGPGKLGGE</sequence>
<feature type="transmembrane region" description="Helical" evidence="2">
    <location>
        <begin position="629"/>
        <end position="657"/>
    </location>
</feature>
<evidence type="ECO:0000313" key="3">
    <source>
        <dbReference type="EMBL" id="KAK8175657.1"/>
    </source>
</evidence>
<organism evidence="3 4">
    <name type="scientific">Phyllosticta citrichinensis</name>
    <dbReference type="NCBI Taxonomy" id="1130410"/>
    <lineage>
        <taxon>Eukaryota</taxon>
        <taxon>Fungi</taxon>
        <taxon>Dikarya</taxon>
        <taxon>Ascomycota</taxon>
        <taxon>Pezizomycotina</taxon>
        <taxon>Dothideomycetes</taxon>
        <taxon>Dothideomycetes incertae sedis</taxon>
        <taxon>Botryosphaeriales</taxon>
        <taxon>Phyllostictaceae</taxon>
        <taxon>Phyllosticta</taxon>
    </lineage>
</organism>
<reference evidence="3 4" key="1">
    <citation type="journal article" date="2022" name="G3 (Bethesda)">
        <title>Enemy or ally: a genomic approach to elucidate the lifestyle of Phyllosticta citrichinaensis.</title>
        <authorList>
            <person name="Buijs V.A."/>
            <person name="Groenewald J.Z."/>
            <person name="Haridas S."/>
            <person name="LaButti K.M."/>
            <person name="Lipzen A."/>
            <person name="Martin F.M."/>
            <person name="Barry K."/>
            <person name="Grigoriev I.V."/>
            <person name="Crous P.W."/>
            <person name="Seidl M.F."/>
        </authorList>
    </citation>
    <scope>NUCLEOTIDE SEQUENCE [LARGE SCALE GENOMIC DNA]</scope>
    <source>
        <strain evidence="3 4">CBS 129764</strain>
    </source>
</reference>
<evidence type="ECO:0000256" key="1">
    <source>
        <dbReference type="SAM" id="MobiDB-lite"/>
    </source>
</evidence>
<feature type="transmembrane region" description="Helical" evidence="2">
    <location>
        <begin position="587"/>
        <end position="609"/>
    </location>
</feature>
<keyword evidence="2" id="KW-0472">Membrane</keyword>
<dbReference type="EMBL" id="JBBWUH010000002">
    <property type="protein sequence ID" value="KAK8175657.1"/>
    <property type="molecule type" value="Genomic_DNA"/>
</dbReference>
<evidence type="ECO:0008006" key="5">
    <source>
        <dbReference type="Google" id="ProtNLM"/>
    </source>
</evidence>
<keyword evidence="4" id="KW-1185">Reference proteome</keyword>
<dbReference type="Proteomes" id="UP001456524">
    <property type="component" value="Unassembled WGS sequence"/>
</dbReference>
<feature type="region of interest" description="Disordered" evidence="1">
    <location>
        <begin position="1"/>
        <end position="21"/>
    </location>
</feature>
<proteinExistence type="predicted"/>
<protein>
    <recommendedName>
        <fullName evidence="5">3-hydroxyisobutyrate dehydrogenase protein</fullName>
    </recommendedName>
</protein>
<gene>
    <name evidence="3" type="ORF">IWX90DRAFT_483690</name>
</gene>
<feature type="region of interest" description="Disordered" evidence="1">
    <location>
        <begin position="154"/>
        <end position="177"/>
    </location>
</feature>